<dbReference type="Gene3D" id="3.20.20.330">
    <property type="entry name" value="Homocysteine-binding-like domain"/>
    <property type="match status" value="1"/>
</dbReference>
<gene>
    <name evidence="7" type="primary">mmuM</name>
    <name evidence="7" type="ORF">ACFQRL_10085</name>
</gene>
<evidence type="ECO:0000313" key="8">
    <source>
        <dbReference type="Proteomes" id="UP001596507"/>
    </source>
</evidence>
<comment type="caution">
    <text evidence="7">The sequence shown here is derived from an EMBL/GenBank/DDBJ whole genome shotgun (WGS) entry which is preliminary data.</text>
</comment>
<evidence type="ECO:0000256" key="1">
    <source>
        <dbReference type="ARBA" id="ARBA00022603"/>
    </source>
</evidence>
<organism evidence="7 8">
    <name type="scientific">Microbacterium fluvii</name>
    <dbReference type="NCBI Taxonomy" id="415215"/>
    <lineage>
        <taxon>Bacteria</taxon>
        <taxon>Bacillati</taxon>
        <taxon>Actinomycetota</taxon>
        <taxon>Actinomycetes</taxon>
        <taxon>Micrococcales</taxon>
        <taxon>Microbacteriaceae</taxon>
        <taxon>Microbacterium</taxon>
    </lineage>
</organism>
<evidence type="ECO:0000256" key="5">
    <source>
        <dbReference type="PROSITE-ProRule" id="PRU00333"/>
    </source>
</evidence>
<accession>A0ABW2HDG8</accession>
<feature type="domain" description="Hcy-binding" evidence="6">
    <location>
        <begin position="1"/>
        <end position="287"/>
    </location>
</feature>
<evidence type="ECO:0000256" key="3">
    <source>
        <dbReference type="ARBA" id="ARBA00022723"/>
    </source>
</evidence>
<dbReference type="PROSITE" id="PS50970">
    <property type="entry name" value="HCY"/>
    <property type="match status" value="1"/>
</dbReference>
<dbReference type="Pfam" id="PF02574">
    <property type="entry name" value="S-methyl_trans"/>
    <property type="match status" value="1"/>
</dbReference>
<dbReference type="PANTHER" id="PTHR46015:SF1">
    <property type="entry name" value="HOMOCYSTEINE S-METHYLTRANSFERASE-LIKE ISOFORM 1"/>
    <property type="match status" value="1"/>
</dbReference>
<dbReference type="InterPro" id="IPR051486">
    <property type="entry name" value="Hcy_S-methyltransferase"/>
</dbReference>
<reference evidence="8" key="1">
    <citation type="journal article" date="2019" name="Int. J. Syst. Evol. Microbiol.">
        <title>The Global Catalogue of Microorganisms (GCM) 10K type strain sequencing project: providing services to taxonomists for standard genome sequencing and annotation.</title>
        <authorList>
            <consortium name="The Broad Institute Genomics Platform"/>
            <consortium name="The Broad Institute Genome Sequencing Center for Infectious Disease"/>
            <person name="Wu L."/>
            <person name="Ma J."/>
        </authorList>
    </citation>
    <scope>NUCLEOTIDE SEQUENCE [LARGE SCALE GENOMIC DNA]</scope>
    <source>
        <strain evidence="8">CGMCC 1.15772</strain>
    </source>
</reference>
<dbReference type="InterPro" id="IPR036589">
    <property type="entry name" value="HCY_dom_sf"/>
</dbReference>
<protein>
    <submittedName>
        <fullName evidence="7">Homocysteine S-methyltransferase</fullName>
        <ecNumber evidence="7">2.1.1.10</ecNumber>
    </submittedName>
</protein>
<evidence type="ECO:0000256" key="2">
    <source>
        <dbReference type="ARBA" id="ARBA00022679"/>
    </source>
</evidence>
<dbReference type="EC" id="2.1.1.10" evidence="7"/>
<dbReference type="PIRSF" id="PIRSF037505">
    <property type="entry name" value="Betaine_HMT"/>
    <property type="match status" value="1"/>
</dbReference>
<dbReference type="NCBIfam" id="NF007020">
    <property type="entry name" value="PRK09485.1"/>
    <property type="match status" value="1"/>
</dbReference>
<dbReference type="PANTHER" id="PTHR46015">
    <property type="entry name" value="ZGC:172121"/>
    <property type="match status" value="1"/>
</dbReference>
<dbReference type="GO" id="GO:0008168">
    <property type="term" value="F:methyltransferase activity"/>
    <property type="evidence" value="ECO:0007669"/>
    <property type="project" value="UniProtKB-KW"/>
</dbReference>
<evidence type="ECO:0000313" key="7">
    <source>
        <dbReference type="EMBL" id="MFC7269309.1"/>
    </source>
</evidence>
<dbReference type="EMBL" id="JBHTBE010000002">
    <property type="protein sequence ID" value="MFC7269309.1"/>
    <property type="molecule type" value="Genomic_DNA"/>
</dbReference>
<evidence type="ECO:0000256" key="4">
    <source>
        <dbReference type="ARBA" id="ARBA00022833"/>
    </source>
</evidence>
<feature type="binding site" evidence="5">
    <location>
        <position position="272"/>
    </location>
    <ligand>
        <name>Zn(2+)</name>
        <dbReference type="ChEBI" id="CHEBI:29105"/>
    </ligand>
</feature>
<keyword evidence="4 5" id="KW-0862">Zinc</keyword>
<evidence type="ECO:0000259" key="6">
    <source>
        <dbReference type="PROSITE" id="PS50970"/>
    </source>
</evidence>
<keyword evidence="2 5" id="KW-0808">Transferase</keyword>
<comment type="cofactor">
    <cofactor evidence="5">
        <name>Zn(2+)</name>
        <dbReference type="ChEBI" id="CHEBI:29105"/>
    </cofactor>
</comment>
<dbReference type="RefSeq" id="WP_262874231.1">
    <property type="nucleotide sequence ID" value="NZ_BAABKW010000004.1"/>
</dbReference>
<keyword evidence="1 5" id="KW-0489">Methyltransferase</keyword>
<sequence>MAHLTEMLAAGPIVLDGGLGTLLESRGHDLSSSLWSARLLAEQPDEVRAAHAEFAAAGAQVATTASYQVSYDGLGAAGFDDAGVDALLQRSIRLAREAGAPLVAASVGPFGAARADGSEYTGDYGVGVAELRAWHRRRLHVLADAGPDLLAVETVPSPAEVEAMCAEIEGLGVPVWVSLSAASTGFDADSLAAALRGAASAEGVVAVGVNCCPPESVLSALAEVEVDIPFVAYPNSGERWIAADRRWAGDGGAVVGLVDVWLDAGVRLVGGCCRTTPADIADVAARVAQRR</sequence>
<proteinExistence type="predicted"/>
<dbReference type="InterPro" id="IPR017226">
    <property type="entry name" value="BHMT-like"/>
</dbReference>
<keyword evidence="8" id="KW-1185">Reference proteome</keyword>
<keyword evidence="3 5" id="KW-0479">Metal-binding</keyword>
<feature type="binding site" evidence="5">
    <location>
        <position position="273"/>
    </location>
    <ligand>
        <name>Zn(2+)</name>
        <dbReference type="ChEBI" id="CHEBI:29105"/>
    </ligand>
</feature>
<feature type="binding site" evidence="5">
    <location>
        <position position="211"/>
    </location>
    <ligand>
        <name>Zn(2+)</name>
        <dbReference type="ChEBI" id="CHEBI:29105"/>
    </ligand>
</feature>
<dbReference type="GO" id="GO:0032259">
    <property type="term" value="P:methylation"/>
    <property type="evidence" value="ECO:0007669"/>
    <property type="project" value="UniProtKB-KW"/>
</dbReference>
<dbReference type="SUPFAM" id="SSF82282">
    <property type="entry name" value="Homocysteine S-methyltransferase"/>
    <property type="match status" value="1"/>
</dbReference>
<name>A0ABW2HDG8_9MICO</name>
<dbReference type="Proteomes" id="UP001596507">
    <property type="component" value="Unassembled WGS sequence"/>
</dbReference>
<dbReference type="InterPro" id="IPR003726">
    <property type="entry name" value="HCY_dom"/>
</dbReference>